<feature type="domain" description="Alcohol dehydrogenase iron-type/glycerol dehydrogenase GldA" evidence="2">
    <location>
        <begin position="9"/>
        <end position="177"/>
    </location>
</feature>
<dbReference type="PANTHER" id="PTHR43633:SF1">
    <property type="entry name" value="ALCOHOL DEHYDROGENASE YQHD"/>
    <property type="match status" value="1"/>
</dbReference>
<dbReference type="KEGG" id="arf:AR1Y2_1138"/>
<dbReference type="RefSeq" id="WP_137328116.1">
    <property type="nucleotide sequence ID" value="NZ_CP040058.1"/>
</dbReference>
<evidence type="ECO:0000259" key="3">
    <source>
        <dbReference type="Pfam" id="PF25137"/>
    </source>
</evidence>
<reference evidence="4 5" key="1">
    <citation type="submission" date="2019-05" db="EMBL/GenBank/DDBJ databases">
        <title>Complete genome sequencing of Anaerostipes rhamnosivorans.</title>
        <authorList>
            <person name="Bui T.P.N."/>
            <person name="de Vos W.M."/>
        </authorList>
    </citation>
    <scope>NUCLEOTIDE SEQUENCE [LARGE SCALE GENOMIC DNA]</scope>
    <source>
        <strain evidence="4 5">1y2</strain>
    </source>
</reference>
<dbReference type="EMBL" id="CP040058">
    <property type="protein sequence ID" value="QCP34592.1"/>
    <property type="molecule type" value="Genomic_DNA"/>
</dbReference>
<feature type="domain" description="Fe-containing alcohol dehydrogenase-like C-terminal" evidence="3">
    <location>
        <begin position="190"/>
        <end position="380"/>
    </location>
</feature>
<protein>
    <submittedName>
        <fullName evidence="4">NADH-dependent butanol dehydrogenase A</fullName>
        <ecNumber evidence="4">1.1.1.-</ecNumber>
    </submittedName>
</protein>
<dbReference type="GO" id="GO:1990002">
    <property type="term" value="F:methylglyoxal reductase (NADPH) (acetol producing) activity"/>
    <property type="evidence" value="ECO:0007669"/>
    <property type="project" value="TreeGrafter"/>
</dbReference>
<evidence type="ECO:0000259" key="2">
    <source>
        <dbReference type="Pfam" id="PF00465"/>
    </source>
</evidence>
<dbReference type="EC" id="1.1.1.-" evidence="4"/>
<dbReference type="GO" id="GO:0005829">
    <property type="term" value="C:cytosol"/>
    <property type="evidence" value="ECO:0007669"/>
    <property type="project" value="TreeGrafter"/>
</dbReference>
<sequence length="385" mass="42976">MDNFTFYGPTKFCFGKNSERELGTLLNWIQSRKVMIFHMSGPELRSGILERVKETLDREGIDYIEMGGVKANPRLDYALECIETAKREKVDSVLAIGGGSCIDTAKATAAGALCEDDFWSHFKQNIPFTKALPIGAIVTIAASGSEGSEACLLKDEERNIKVGLHSEVFRPTYAIENPELTYSLPSYQTACGITDIMMHVIERYFTNTRGTELTDQLSEGVLRTMIKYGPIALREPDHYEARAEIMWAGVIAHNDICGVGREIDLASHMIQDVIGGLYDSAHGAGLATVCPAWMKYVYTHDIPRFVRYATEVWNVSNDPFDQEAVALEGIKRTKEFFQSLGMPVTLEELGVNEKDMDFLCGGRLVGHFVELEEKDIRNIYELAKG</sequence>
<dbReference type="SUPFAM" id="SSF56796">
    <property type="entry name" value="Dehydroquinate synthase-like"/>
    <property type="match status" value="1"/>
</dbReference>
<dbReference type="GO" id="GO:0008106">
    <property type="term" value="F:alcohol dehydrogenase (NADP+) activity"/>
    <property type="evidence" value="ECO:0007669"/>
    <property type="project" value="TreeGrafter"/>
</dbReference>
<keyword evidence="1 4" id="KW-0560">Oxidoreductase</keyword>
<dbReference type="InterPro" id="IPR056798">
    <property type="entry name" value="ADH_Fe_C"/>
</dbReference>
<evidence type="ECO:0000313" key="4">
    <source>
        <dbReference type="EMBL" id="QCP34592.1"/>
    </source>
</evidence>
<dbReference type="GO" id="GO:1990362">
    <property type="term" value="F:butanol dehydrogenase (NAD+) activity"/>
    <property type="evidence" value="ECO:0007669"/>
    <property type="project" value="InterPro"/>
</dbReference>
<gene>
    <name evidence="4" type="ORF">AR1Y2_1138</name>
</gene>
<evidence type="ECO:0000256" key="1">
    <source>
        <dbReference type="ARBA" id="ARBA00023002"/>
    </source>
</evidence>
<organism evidence="4 5">
    <name type="scientific">Anaerostipes rhamnosivorans</name>
    <dbReference type="NCBI Taxonomy" id="1229621"/>
    <lineage>
        <taxon>Bacteria</taxon>
        <taxon>Bacillati</taxon>
        <taxon>Bacillota</taxon>
        <taxon>Clostridia</taxon>
        <taxon>Lachnospirales</taxon>
        <taxon>Lachnospiraceae</taxon>
        <taxon>Anaerostipes</taxon>
    </lineage>
</organism>
<dbReference type="PANTHER" id="PTHR43633">
    <property type="entry name" value="ALCOHOL DEHYDROGENASE YQHD"/>
    <property type="match status" value="1"/>
</dbReference>
<name>A0A4P8IAF4_9FIRM</name>
<dbReference type="Pfam" id="PF25137">
    <property type="entry name" value="ADH_Fe_C"/>
    <property type="match status" value="1"/>
</dbReference>
<dbReference type="OrthoDB" id="9801156at2"/>
<dbReference type="Pfam" id="PF00465">
    <property type="entry name" value="Fe-ADH"/>
    <property type="match status" value="1"/>
</dbReference>
<dbReference type="FunFam" id="3.40.50.1970:FF:000003">
    <property type="entry name" value="Alcohol dehydrogenase, iron-containing"/>
    <property type="match status" value="1"/>
</dbReference>
<dbReference type="Gene3D" id="3.40.50.1970">
    <property type="match status" value="1"/>
</dbReference>
<accession>A0A4P8IAF4</accession>
<proteinExistence type="predicted"/>
<dbReference type="InterPro" id="IPR044731">
    <property type="entry name" value="BDH-like"/>
</dbReference>
<dbReference type="GO" id="GO:0046872">
    <property type="term" value="F:metal ion binding"/>
    <property type="evidence" value="ECO:0007669"/>
    <property type="project" value="InterPro"/>
</dbReference>
<dbReference type="CDD" id="cd08187">
    <property type="entry name" value="BDH"/>
    <property type="match status" value="1"/>
</dbReference>
<dbReference type="Gene3D" id="1.20.1090.10">
    <property type="entry name" value="Dehydroquinate synthase-like - alpha domain"/>
    <property type="match status" value="1"/>
</dbReference>
<dbReference type="Proteomes" id="UP000298653">
    <property type="component" value="Chromosome"/>
</dbReference>
<dbReference type="InterPro" id="IPR001670">
    <property type="entry name" value="ADH_Fe/GldA"/>
</dbReference>
<dbReference type="AlphaFoldDB" id="A0A4P8IAF4"/>
<keyword evidence="5" id="KW-1185">Reference proteome</keyword>
<evidence type="ECO:0000313" key="5">
    <source>
        <dbReference type="Proteomes" id="UP000298653"/>
    </source>
</evidence>